<keyword evidence="3" id="KW-1185">Reference proteome</keyword>
<evidence type="ECO:0000259" key="1">
    <source>
        <dbReference type="PROSITE" id="PS51819"/>
    </source>
</evidence>
<organism evidence="2 3">
    <name type="scientific">Actinomadura gamaensis</name>
    <dbReference type="NCBI Taxonomy" id="1763541"/>
    <lineage>
        <taxon>Bacteria</taxon>
        <taxon>Bacillati</taxon>
        <taxon>Actinomycetota</taxon>
        <taxon>Actinomycetes</taxon>
        <taxon>Streptosporangiales</taxon>
        <taxon>Thermomonosporaceae</taxon>
        <taxon>Actinomadura</taxon>
    </lineage>
</organism>
<dbReference type="EMBL" id="JBHSIT010000009">
    <property type="protein sequence ID" value="MFC4911234.1"/>
    <property type="molecule type" value="Genomic_DNA"/>
</dbReference>
<dbReference type="InterPro" id="IPR037523">
    <property type="entry name" value="VOC_core"/>
</dbReference>
<dbReference type="Pfam" id="PF13669">
    <property type="entry name" value="Glyoxalase_4"/>
    <property type="match status" value="1"/>
</dbReference>
<protein>
    <submittedName>
        <fullName evidence="2">VOC family protein</fullName>
    </submittedName>
</protein>
<evidence type="ECO:0000313" key="2">
    <source>
        <dbReference type="EMBL" id="MFC4911234.1"/>
    </source>
</evidence>
<comment type="caution">
    <text evidence="2">The sequence shown here is derived from an EMBL/GenBank/DDBJ whole genome shotgun (WGS) entry which is preliminary data.</text>
</comment>
<dbReference type="RefSeq" id="WP_378259940.1">
    <property type="nucleotide sequence ID" value="NZ_JBHSIT010000009.1"/>
</dbReference>
<dbReference type="InterPro" id="IPR029068">
    <property type="entry name" value="Glyas_Bleomycin-R_OHBP_Dase"/>
</dbReference>
<feature type="domain" description="VOC" evidence="1">
    <location>
        <begin position="3"/>
        <end position="124"/>
    </location>
</feature>
<dbReference type="Proteomes" id="UP001595872">
    <property type="component" value="Unassembled WGS sequence"/>
</dbReference>
<reference evidence="3" key="1">
    <citation type="journal article" date="2019" name="Int. J. Syst. Evol. Microbiol.">
        <title>The Global Catalogue of Microorganisms (GCM) 10K type strain sequencing project: providing services to taxonomists for standard genome sequencing and annotation.</title>
        <authorList>
            <consortium name="The Broad Institute Genomics Platform"/>
            <consortium name="The Broad Institute Genome Sequencing Center for Infectious Disease"/>
            <person name="Wu L."/>
            <person name="Ma J."/>
        </authorList>
    </citation>
    <scope>NUCLEOTIDE SEQUENCE [LARGE SCALE GENOMIC DNA]</scope>
    <source>
        <strain evidence="3">KLKA75</strain>
    </source>
</reference>
<evidence type="ECO:0000313" key="3">
    <source>
        <dbReference type="Proteomes" id="UP001595872"/>
    </source>
</evidence>
<dbReference type="SUPFAM" id="SSF54593">
    <property type="entry name" value="Glyoxalase/Bleomycin resistance protein/Dihydroxybiphenyl dioxygenase"/>
    <property type="match status" value="1"/>
</dbReference>
<proteinExistence type="predicted"/>
<dbReference type="PROSITE" id="PS51819">
    <property type="entry name" value="VOC"/>
    <property type="match status" value="1"/>
</dbReference>
<name>A0ABV9U5Z7_9ACTN</name>
<dbReference type="Gene3D" id="3.10.180.10">
    <property type="entry name" value="2,3-Dihydroxybiphenyl 1,2-Dioxygenase, domain 1"/>
    <property type="match status" value="1"/>
</dbReference>
<accession>A0ABV9U5Z7</accession>
<gene>
    <name evidence="2" type="ORF">ACFPCY_28275</name>
</gene>
<sequence length="139" mass="15210">MTAYYHVCFTVPDLGAAMRDLSRAAPLTWREPRTGRIGDWDYRIVFSDGPPHVELIEAAPGGPWGDTSEPGFHHLGFWSSDVEGDSARLSDEGFGVEFSGCPYGRPFAYHRVGAIGANLELVDESARPGFLETWGFSAS</sequence>